<feature type="region of interest" description="Disordered" evidence="5">
    <location>
        <begin position="266"/>
        <end position="294"/>
    </location>
</feature>
<feature type="transmembrane region" description="Helical" evidence="6">
    <location>
        <begin position="55"/>
        <end position="81"/>
    </location>
</feature>
<feature type="compositionally biased region" description="Polar residues" evidence="5">
    <location>
        <begin position="266"/>
        <end position="289"/>
    </location>
</feature>
<evidence type="ECO:0000259" key="7">
    <source>
        <dbReference type="PROSITE" id="PS50262"/>
    </source>
</evidence>
<gene>
    <name evidence="9" type="primary">LOC101862888</name>
</gene>
<dbReference type="Proteomes" id="UP000694888">
    <property type="component" value="Unplaced"/>
</dbReference>
<dbReference type="PANTHER" id="PTHR46641:SF2">
    <property type="entry name" value="FMRFAMIDE RECEPTOR"/>
    <property type="match status" value="1"/>
</dbReference>
<feature type="transmembrane region" description="Helical" evidence="6">
    <location>
        <begin position="234"/>
        <end position="255"/>
    </location>
</feature>
<feature type="transmembrane region" description="Helical" evidence="6">
    <location>
        <begin position="304"/>
        <end position="324"/>
    </location>
</feature>
<dbReference type="Gene3D" id="1.20.1070.10">
    <property type="entry name" value="Rhodopsin 7-helix transmembrane proteins"/>
    <property type="match status" value="1"/>
</dbReference>
<dbReference type="PRINTS" id="PR00237">
    <property type="entry name" value="GPCRRHODOPSN"/>
</dbReference>
<dbReference type="SUPFAM" id="SSF81321">
    <property type="entry name" value="Family A G protein-coupled receptor-like"/>
    <property type="match status" value="1"/>
</dbReference>
<evidence type="ECO:0000256" key="6">
    <source>
        <dbReference type="SAM" id="Phobius"/>
    </source>
</evidence>
<evidence type="ECO:0000256" key="5">
    <source>
        <dbReference type="SAM" id="MobiDB-lite"/>
    </source>
</evidence>
<dbReference type="InterPro" id="IPR017452">
    <property type="entry name" value="GPCR_Rhodpsn_7TM"/>
</dbReference>
<dbReference type="Pfam" id="PF10324">
    <property type="entry name" value="7TM_GPCR_Srw"/>
    <property type="match status" value="1"/>
</dbReference>
<dbReference type="InterPro" id="IPR019427">
    <property type="entry name" value="7TM_GPCR_serpentine_rcpt_Srw"/>
</dbReference>
<feature type="domain" description="G-protein coupled receptors family 1 profile" evidence="7">
    <location>
        <begin position="72"/>
        <end position="364"/>
    </location>
</feature>
<dbReference type="InterPro" id="IPR052954">
    <property type="entry name" value="GPCR-Ligand_Int"/>
</dbReference>
<evidence type="ECO:0000313" key="9">
    <source>
        <dbReference type="RefSeq" id="XP_005106209.1"/>
    </source>
</evidence>
<dbReference type="PROSITE" id="PS50262">
    <property type="entry name" value="G_PROTEIN_RECEP_F1_2"/>
    <property type="match status" value="1"/>
</dbReference>
<feature type="transmembrane region" description="Helical" evidence="6">
    <location>
        <begin position="344"/>
        <end position="365"/>
    </location>
</feature>
<feature type="transmembrane region" description="Helical" evidence="6">
    <location>
        <begin position="93"/>
        <end position="125"/>
    </location>
</feature>
<dbReference type="GeneID" id="101862888"/>
<dbReference type="PANTHER" id="PTHR46641">
    <property type="entry name" value="FMRFAMIDE RECEPTOR-RELATED"/>
    <property type="match status" value="1"/>
</dbReference>
<evidence type="ECO:0000256" key="2">
    <source>
        <dbReference type="ARBA" id="ARBA00022692"/>
    </source>
</evidence>
<keyword evidence="4 6" id="KW-0472">Membrane</keyword>
<proteinExistence type="predicted"/>
<evidence type="ECO:0000256" key="4">
    <source>
        <dbReference type="ARBA" id="ARBA00023136"/>
    </source>
</evidence>
<dbReference type="RefSeq" id="XP_005106209.1">
    <property type="nucleotide sequence ID" value="XM_005106152.1"/>
</dbReference>
<evidence type="ECO:0000313" key="8">
    <source>
        <dbReference type="Proteomes" id="UP000694888"/>
    </source>
</evidence>
<feature type="transmembrane region" description="Helical" evidence="6">
    <location>
        <begin position="177"/>
        <end position="198"/>
    </location>
</feature>
<accession>A0ABM0K0Z9</accession>
<sequence length="405" mass="45084">MTSQTDNNVSMRLCHDIDIAHCSNASDVMEEKEPSLASPEDSGLISPEVGRIVEITLAVFINGSLSCVGLVTNMINMVVFAKHGFRDSVTISLMALAVADLLGLACMLNMCVCFGLMQFATFTVIDPLALVYVAGSWPHAMFTRMSTWITVYICVERFLCVYVPLKVRSFITAKKTSAYILLISGLMVACYANIYATFGVEWRFDPRVNATRLMLWVSSNRREMENISGVMNGSILPAVSLTIIIICTCAMVSSLNSSSSWREQHAGLSQTKHSQTGSSQDAAASQRSVADSGKNMPERRVARMVIVIALICVMCTVPELTINIVRRFFPDLDANRRYRYTNVIMYYAKYTIQNVNASVNIAIYYRMSSRYRQTLRSMLCLDSNSVSEKKGVVKAIKQEKIVRQS</sequence>
<keyword evidence="2 6" id="KW-0812">Transmembrane</keyword>
<organism evidence="8 9">
    <name type="scientific">Aplysia californica</name>
    <name type="common">California sea hare</name>
    <dbReference type="NCBI Taxonomy" id="6500"/>
    <lineage>
        <taxon>Eukaryota</taxon>
        <taxon>Metazoa</taxon>
        <taxon>Spiralia</taxon>
        <taxon>Lophotrochozoa</taxon>
        <taxon>Mollusca</taxon>
        <taxon>Gastropoda</taxon>
        <taxon>Heterobranchia</taxon>
        <taxon>Euthyneura</taxon>
        <taxon>Tectipleura</taxon>
        <taxon>Aplysiida</taxon>
        <taxon>Aplysioidea</taxon>
        <taxon>Aplysiidae</taxon>
        <taxon>Aplysia</taxon>
    </lineage>
</organism>
<name>A0ABM0K0Z9_APLCA</name>
<keyword evidence="8" id="KW-1185">Reference proteome</keyword>
<dbReference type="InterPro" id="IPR000276">
    <property type="entry name" value="GPCR_Rhodpsn"/>
</dbReference>
<keyword evidence="3 6" id="KW-1133">Transmembrane helix</keyword>
<protein>
    <submittedName>
        <fullName evidence="9">Galanin-like G-protein coupled receptor npr-9</fullName>
    </submittedName>
</protein>
<reference evidence="9" key="1">
    <citation type="submission" date="2025-08" db="UniProtKB">
        <authorList>
            <consortium name="RefSeq"/>
        </authorList>
    </citation>
    <scope>IDENTIFICATION</scope>
</reference>
<feature type="transmembrane region" description="Helical" evidence="6">
    <location>
        <begin position="145"/>
        <end position="165"/>
    </location>
</feature>
<comment type="subcellular location">
    <subcellularLocation>
        <location evidence="1">Membrane</location>
    </subcellularLocation>
</comment>
<evidence type="ECO:0000256" key="3">
    <source>
        <dbReference type="ARBA" id="ARBA00022989"/>
    </source>
</evidence>
<evidence type="ECO:0000256" key="1">
    <source>
        <dbReference type="ARBA" id="ARBA00004370"/>
    </source>
</evidence>